<dbReference type="InterPro" id="IPR016181">
    <property type="entry name" value="Acyl_CoA_acyltransferase"/>
</dbReference>
<reference evidence="3" key="1">
    <citation type="submission" date="2019-09" db="EMBL/GenBank/DDBJ databases">
        <title>Antimicrobial potential of Antarctic Bacteria.</title>
        <authorList>
            <person name="Benaud N."/>
            <person name="Edwards R.J."/>
            <person name="Ferrari B.C."/>
        </authorList>
    </citation>
    <scope>NUCLEOTIDE SEQUENCE [LARGE SCALE GENOMIC DNA]</scope>
    <source>
        <strain evidence="3">INR9</strain>
    </source>
</reference>
<dbReference type="Pfam" id="PF00583">
    <property type="entry name" value="Acetyltransf_1"/>
    <property type="match status" value="1"/>
</dbReference>
<dbReference type="InterPro" id="IPR000182">
    <property type="entry name" value="GNAT_dom"/>
</dbReference>
<dbReference type="SUPFAM" id="SSF55729">
    <property type="entry name" value="Acyl-CoA N-acyltransferases (Nat)"/>
    <property type="match status" value="2"/>
</dbReference>
<evidence type="ECO:0000259" key="1">
    <source>
        <dbReference type="PROSITE" id="PS51186"/>
    </source>
</evidence>
<dbReference type="EMBL" id="CP043641">
    <property type="protein sequence ID" value="QNE36875.1"/>
    <property type="molecule type" value="Genomic_DNA"/>
</dbReference>
<dbReference type="GO" id="GO:0016747">
    <property type="term" value="F:acyltransferase activity, transferring groups other than amino-acyl groups"/>
    <property type="evidence" value="ECO:0007669"/>
    <property type="project" value="InterPro"/>
</dbReference>
<dbReference type="CDD" id="cd04301">
    <property type="entry name" value="NAT_SF"/>
    <property type="match status" value="1"/>
</dbReference>
<name>A0A7G6YEG0_9MICO</name>
<feature type="domain" description="N-acetyltransferase" evidence="1">
    <location>
        <begin position="22"/>
        <end position="188"/>
    </location>
</feature>
<gene>
    <name evidence="2" type="ORF">F1C12_18305</name>
</gene>
<dbReference type="Gene3D" id="3.40.630.30">
    <property type="match status" value="1"/>
</dbReference>
<dbReference type="PROSITE" id="PS51186">
    <property type="entry name" value="GNAT"/>
    <property type="match status" value="1"/>
</dbReference>
<dbReference type="Proteomes" id="UP000515511">
    <property type="component" value="Chromosome"/>
</dbReference>
<organism evidence="2 3">
    <name type="scientific">Leifsonia shinshuensis</name>
    <dbReference type="NCBI Taxonomy" id="150026"/>
    <lineage>
        <taxon>Bacteria</taxon>
        <taxon>Bacillati</taxon>
        <taxon>Actinomycetota</taxon>
        <taxon>Actinomycetes</taxon>
        <taxon>Micrococcales</taxon>
        <taxon>Microbacteriaceae</taxon>
        <taxon>Leifsonia</taxon>
    </lineage>
</organism>
<evidence type="ECO:0000313" key="3">
    <source>
        <dbReference type="Proteomes" id="UP000515511"/>
    </source>
</evidence>
<dbReference type="AlphaFoldDB" id="A0A7G6YEG0"/>
<proteinExistence type="predicted"/>
<accession>A0A7G6YEG0</accession>
<keyword evidence="2" id="KW-0808">Transferase</keyword>
<sequence>MSSSDHTITLTGFTIEPLVVPDSVDAADAADFVGFATVRNAVEAEQRGHTGEVMTAAELLPDWKDESRQMAGLVSKVDGRVVARANLALPAGAAECWGAVSVLPEFRGRGIGGALYDRLEQLAREAGRTTIQNQSTYPAGVEGEAIPAPTGFGAVPLGIPSTRFLRRQGFSLEQVGRISALPLPMDPDVFSAHLAAAVAAAAGYRTVSWQGRTPEEWVESIALLRTRMSTDAPNAGIELTDVWTAERVRAVDDLWAASPRVALTSIVVEEATGQAVGFTELDVSTESDRPAEQMDTLVLREHRGHRLGMLLKLANLRELEARFPGCVLVETVNAEENLPMLEVNDALGFTAASFSARWRKVLAEPAS</sequence>
<protein>
    <submittedName>
        <fullName evidence="2">GNAT family N-acetyltransferase</fullName>
    </submittedName>
</protein>
<dbReference type="KEGG" id="lse:F1C12_18305"/>
<evidence type="ECO:0000313" key="2">
    <source>
        <dbReference type="EMBL" id="QNE36875.1"/>
    </source>
</evidence>
<dbReference type="RefSeq" id="WP_185276302.1">
    <property type="nucleotide sequence ID" value="NZ_CP043641.1"/>
</dbReference>